<dbReference type="InterPro" id="IPR050266">
    <property type="entry name" value="AB_hydrolase_sf"/>
</dbReference>
<keyword evidence="2" id="KW-0812">Transmembrane</keyword>
<evidence type="ECO:0000313" key="5">
    <source>
        <dbReference type="Proteomes" id="UP001056132"/>
    </source>
</evidence>
<feature type="region of interest" description="Disordered" evidence="1">
    <location>
        <begin position="321"/>
        <end position="355"/>
    </location>
</feature>
<dbReference type="EMBL" id="CP097331">
    <property type="protein sequence ID" value="URF08052.1"/>
    <property type="molecule type" value="Genomic_DNA"/>
</dbReference>
<dbReference type="PANTHER" id="PTHR43798:SF33">
    <property type="entry name" value="HYDROLASE, PUTATIVE (AFU_ORTHOLOGUE AFUA_2G14860)-RELATED"/>
    <property type="match status" value="1"/>
</dbReference>
<gene>
    <name evidence="4" type="ORF">M5D45_23150</name>
</gene>
<dbReference type="KEGG" id="ccam:M5D45_23150"/>
<dbReference type="SUPFAM" id="SSF53474">
    <property type="entry name" value="alpha/beta-Hydrolases"/>
    <property type="match status" value="1"/>
</dbReference>
<dbReference type="Proteomes" id="UP001056132">
    <property type="component" value="Chromosome 2"/>
</dbReference>
<dbReference type="InterPro" id="IPR029058">
    <property type="entry name" value="AB_hydrolase_fold"/>
</dbReference>
<accession>A0AAE9L4E5</accession>
<dbReference type="AlphaFoldDB" id="A0AAE9L4E5"/>
<dbReference type="InterPro" id="IPR000639">
    <property type="entry name" value="Epox_hydrolase-like"/>
</dbReference>
<evidence type="ECO:0000256" key="1">
    <source>
        <dbReference type="SAM" id="MobiDB-lite"/>
    </source>
</evidence>
<evidence type="ECO:0000259" key="3">
    <source>
        <dbReference type="Pfam" id="PF00561"/>
    </source>
</evidence>
<name>A0AAE9L4E5_9BURK</name>
<protein>
    <submittedName>
        <fullName evidence="4">Alpha/beta hydrolase</fullName>
    </submittedName>
</protein>
<dbReference type="RefSeq" id="WP_250025948.1">
    <property type="nucleotide sequence ID" value="NZ_CP097331.1"/>
</dbReference>
<dbReference type="GO" id="GO:0016020">
    <property type="term" value="C:membrane"/>
    <property type="evidence" value="ECO:0007669"/>
    <property type="project" value="TreeGrafter"/>
</dbReference>
<proteinExistence type="predicted"/>
<evidence type="ECO:0000313" key="4">
    <source>
        <dbReference type="EMBL" id="URF08052.1"/>
    </source>
</evidence>
<dbReference type="PRINTS" id="PR00111">
    <property type="entry name" value="ABHYDROLASE"/>
</dbReference>
<dbReference type="PRINTS" id="PR00412">
    <property type="entry name" value="EPOXHYDRLASE"/>
</dbReference>
<evidence type="ECO:0000256" key="2">
    <source>
        <dbReference type="SAM" id="Phobius"/>
    </source>
</evidence>
<dbReference type="Pfam" id="PF00561">
    <property type="entry name" value="Abhydrolase_1"/>
    <property type="match status" value="1"/>
</dbReference>
<dbReference type="PANTHER" id="PTHR43798">
    <property type="entry name" value="MONOACYLGLYCEROL LIPASE"/>
    <property type="match status" value="1"/>
</dbReference>
<feature type="domain" description="AB hydrolase-1" evidence="3">
    <location>
        <begin position="69"/>
        <end position="308"/>
    </location>
</feature>
<feature type="transmembrane region" description="Helical" evidence="2">
    <location>
        <begin position="12"/>
        <end position="35"/>
    </location>
</feature>
<dbReference type="InterPro" id="IPR000073">
    <property type="entry name" value="AB_hydrolase_1"/>
</dbReference>
<keyword evidence="2" id="KW-1133">Transmembrane helix</keyword>
<reference evidence="4" key="2">
    <citation type="submission" date="2022-05" db="EMBL/GenBank/DDBJ databases">
        <authorList>
            <person name="Kunte H.-J."/>
        </authorList>
    </citation>
    <scope>NUCLEOTIDE SEQUENCE</scope>
    <source>
        <strain evidence="4">G5</strain>
    </source>
</reference>
<organism evidence="4 5">
    <name type="scientific">Cupriavidus campinensis</name>
    <dbReference type="NCBI Taxonomy" id="151783"/>
    <lineage>
        <taxon>Bacteria</taxon>
        <taxon>Pseudomonadati</taxon>
        <taxon>Pseudomonadota</taxon>
        <taxon>Betaproteobacteria</taxon>
        <taxon>Burkholderiales</taxon>
        <taxon>Burkholderiaceae</taxon>
        <taxon>Cupriavidus</taxon>
    </lineage>
</organism>
<keyword evidence="4" id="KW-0378">Hydrolase</keyword>
<dbReference type="Gene3D" id="3.40.50.1820">
    <property type="entry name" value="alpha/beta hydrolase"/>
    <property type="match status" value="1"/>
</dbReference>
<keyword evidence="2" id="KW-0472">Membrane</keyword>
<reference evidence="4" key="1">
    <citation type="journal article" date="2022" name="Microbiol. Resour. Announc.">
        <title>Genome Sequence of Cupriavidus campinensis Strain G5, a Member of a Bacterial Consortium Capable of Polyethylene Degradation.</title>
        <authorList>
            <person name="Schneider B."/>
            <person name="Pfeiffer F."/>
            <person name="Dyall-Smith M."/>
            <person name="Kunte H.J."/>
        </authorList>
    </citation>
    <scope>NUCLEOTIDE SEQUENCE</scope>
    <source>
        <strain evidence="4">G5</strain>
    </source>
</reference>
<sequence length="355" mass="37477">MSSFKNKSSQTSVGTAGALAGIGMALAGGATALWVRRQARKAQHDNPPLGQFVEVDGVRLHYVEKGAGPPVLLLHGNVFQLEDFIASGLLEVLARHHRVIVFDRPGFGHSDRPRDRQWTPEAQAALMTAALAKLGADPPVVVGHSWGALVALGMALDFPTAVRGLVLIGGYYYPTALAEGPLAAPAAIPVVGDAMRYTVAPLAGRLFLKQAVRKMFAPSPMPPNFFEVVPREMLLRPSQIKAAAEDAATMTPAAKRFRDRYASMEMPVTIVAGAGDKIVDLKAHASRLHDELPRSTLVIAPGAGHMVHHAVPGDIAQAVESMSRGPGSLRLAQAGPSSSPDDAGDEVAEDARTTP</sequence>
<dbReference type="GO" id="GO:0016787">
    <property type="term" value="F:hydrolase activity"/>
    <property type="evidence" value="ECO:0007669"/>
    <property type="project" value="UniProtKB-KW"/>
</dbReference>